<keyword evidence="3" id="KW-1185">Reference proteome</keyword>
<dbReference type="Proteomes" id="UP001201985">
    <property type="component" value="Unassembled WGS sequence"/>
</dbReference>
<keyword evidence="1" id="KW-0472">Membrane</keyword>
<comment type="caution">
    <text evidence="2">The sequence shown here is derived from an EMBL/GenBank/DDBJ whole genome shotgun (WGS) entry which is preliminary data.</text>
</comment>
<dbReference type="RefSeq" id="WP_157985774.1">
    <property type="nucleotide sequence ID" value="NZ_JALBUU010000004.1"/>
</dbReference>
<keyword evidence="1" id="KW-0812">Transmembrane</keyword>
<name>A0ABS9W3W4_9PROT</name>
<organism evidence="2 3">
    <name type="scientific">Teichococcus vastitatis</name>
    <dbReference type="NCBI Taxonomy" id="2307076"/>
    <lineage>
        <taxon>Bacteria</taxon>
        <taxon>Pseudomonadati</taxon>
        <taxon>Pseudomonadota</taxon>
        <taxon>Alphaproteobacteria</taxon>
        <taxon>Acetobacterales</taxon>
        <taxon>Roseomonadaceae</taxon>
        <taxon>Roseomonas</taxon>
    </lineage>
</organism>
<gene>
    <name evidence="2" type="ORF">MON41_09015</name>
</gene>
<evidence type="ECO:0000313" key="3">
    <source>
        <dbReference type="Proteomes" id="UP001201985"/>
    </source>
</evidence>
<proteinExistence type="predicted"/>
<reference evidence="2 3" key="1">
    <citation type="submission" date="2022-03" db="EMBL/GenBank/DDBJ databases">
        <title>Complete genome analysis of Roseomonas KG 17.1 : a prolific producer of plant growth promoters.</title>
        <authorList>
            <person name="Saadouli I."/>
            <person name="Najjari A."/>
            <person name="Mosbah A."/>
            <person name="Ouzari H.I."/>
        </authorList>
    </citation>
    <scope>NUCLEOTIDE SEQUENCE [LARGE SCALE GENOMIC DNA]</scope>
    <source>
        <strain evidence="2 3">KG17-1</strain>
    </source>
</reference>
<accession>A0ABS9W3W4</accession>
<keyword evidence="1" id="KW-1133">Transmembrane helix</keyword>
<evidence type="ECO:0000256" key="1">
    <source>
        <dbReference type="SAM" id="Phobius"/>
    </source>
</evidence>
<feature type="transmembrane region" description="Helical" evidence="1">
    <location>
        <begin position="30"/>
        <end position="47"/>
    </location>
</feature>
<protein>
    <recommendedName>
        <fullName evidence="4">PEP-CTERM protein-sorting domain-containing protein</fullName>
    </recommendedName>
</protein>
<dbReference type="EMBL" id="JALBUU010000004">
    <property type="protein sequence ID" value="MCI0753896.1"/>
    <property type="molecule type" value="Genomic_DNA"/>
</dbReference>
<sequence>MSYLLAAGIALILLAFLTFGGFAEFDSPPVIMFALLAIGAVVMAFRGRNPDDR</sequence>
<evidence type="ECO:0000313" key="2">
    <source>
        <dbReference type="EMBL" id="MCI0753896.1"/>
    </source>
</evidence>
<evidence type="ECO:0008006" key="4">
    <source>
        <dbReference type="Google" id="ProtNLM"/>
    </source>
</evidence>